<keyword evidence="4" id="KW-0804">Transcription</keyword>
<evidence type="ECO:0000256" key="1">
    <source>
        <dbReference type="ARBA" id="ARBA00004123"/>
    </source>
</evidence>
<dbReference type="GO" id="GO:0046983">
    <property type="term" value="F:protein dimerization activity"/>
    <property type="evidence" value="ECO:0007669"/>
    <property type="project" value="InterPro"/>
</dbReference>
<accession>A0A146HLW8</accession>
<dbReference type="OrthoDB" id="5778525at2759"/>
<dbReference type="InterPro" id="IPR036638">
    <property type="entry name" value="HLH_DNA-bd_sf"/>
</dbReference>
<dbReference type="PANTHER" id="PTHR15741:SF27">
    <property type="entry name" value="TRANSCRIPTION FACTOR AP-4"/>
    <property type="match status" value="1"/>
</dbReference>
<dbReference type="PROSITE" id="PS50888">
    <property type="entry name" value="BHLH"/>
    <property type="match status" value="1"/>
</dbReference>
<protein>
    <submittedName>
        <fullName evidence="6">BHLH domain-containing protein</fullName>
    </submittedName>
</protein>
<dbReference type="Proteomes" id="UP000613580">
    <property type="component" value="Unassembled WGS sequence"/>
</dbReference>
<comment type="subcellular location">
    <subcellularLocation>
        <location evidence="1">Nucleus</location>
    </subcellularLocation>
</comment>
<dbReference type="InterPro" id="IPR011598">
    <property type="entry name" value="bHLH_dom"/>
</dbReference>
<dbReference type="InterPro" id="IPR052207">
    <property type="entry name" value="Max-like/E-box_TFs"/>
</dbReference>
<reference evidence="6" key="1">
    <citation type="submission" date="2020-05" db="EMBL/GenBank/DDBJ databases">
        <title>Mycena genomes resolve the evolution of fungal bioluminescence.</title>
        <authorList>
            <person name="Tsai I.J."/>
        </authorList>
    </citation>
    <scope>NUCLEOTIDE SEQUENCE</scope>
    <source>
        <strain evidence="6">110903Hualien_Pintung</strain>
    </source>
</reference>
<dbReference type="GO" id="GO:0000978">
    <property type="term" value="F:RNA polymerase II cis-regulatory region sequence-specific DNA binding"/>
    <property type="evidence" value="ECO:0007669"/>
    <property type="project" value="TreeGrafter"/>
</dbReference>
<keyword evidence="7" id="KW-1185">Reference proteome</keyword>
<organism evidence="6 7">
    <name type="scientific">Mycena chlorophos</name>
    <name type="common">Agaric fungus</name>
    <name type="synonym">Agaricus chlorophos</name>
    <dbReference type="NCBI Taxonomy" id="658473"/>
    <lineage>
        <taxon>Eukaryota</taxon>
        <taxon>Fungi</taxon>
        <taxon>Dikarya</taxon>
        <taxon>Basidiomycota</taxon>
        <taxon>Agaricomycotina</taxon>
        <taxon>Agaricomycetes</taxon>
        <taxon>Agaricomycetidae</taxon>
        <taxon>Agaricales</taxon>
        <taxon>Marasmiineae</taxon>
        <taxon>Mycenaceae</taxon>
        <taxon>Mycena</taxon>
    </lineage>
</organism>
<evidence type="ECO:0000256" key="2">
    <source>
        <dbReference type="ARBA" id="ARBA00023015"/>
    </source>
</evidence>
<dbReference type="AlphaFoldDB" id="A0A146HLW8"/>
<dbReference type="GO" id="GO:0005634">
    <property type="term" value="C:nucleus"/>
    <property type="evidence" value="ECO:0007669"/>
    <property type="project" value="UniProtKB-SubCell"/>
</dbReference>
<evidence type="ECO:0000256" key="5">
    <source>
        <dbReference type="ARBA" id="ARBA00023242"/>
    </source>
</evidence>
<proteinExistence type="predicted"/>
<comment type="caution">
    <text evidence="6">The sequence shown here is derived from an EMBL/GenBank/DDBJ whole genome shotgun (WGS) entry which is preliminary data.</text>
</comment>
<evidence type="ECO:0000313" key="7">
    <source>
        <dbReference type="Proteomes" id="UP000613580"/>
    </source>
</evidence>
<evidence type="ECO:0000256" key="4">
    <source>
        <dbReference type="ARBA" id="ARBA00023163"/>
    </source>
</evidence>
<keyword evidence="2" id="KW-0805">Transcription regulation</keyword>
<name>A0A146HLW8_MYCCL</name>
<dbReference type="SUPFAM" id="SSF47459">
    <property type="entry name" value="HLH, helix-loop-helix DNA-binding domain"/>
    <property type="match status" value="1"/>
</dbReference>
<evidence type="ECO:0000313" key="6">
    <source>
        <dbReference type="EMBL" id="KAF7316688.1"/>
    </source>
</evidence>
<dbReference type="Gene3D" id="4.10.280.10">
    <property type="entry name" value="Helix-loop-helix DNA-binding domain"/>
    <property type="match status" value="1"/>
</dbReference>
<sequence length="337" mass="37461">MTLLTKTETTQLDAFLDNMDYDAYVGREWQMYGQQQEPADAAYNHDKSQLTKATKDLMALDYPQYQHQPSYYYQNHPMDQYPQQQQLPMPPRQPSFPFLHQQRPPAPSLTIAGGPHIPHPEYPTPTNSTPSTASTSTSGYSFPPSPVTSRRPSPKETPAPPIASGSKRPRAAAQQPTKPALLSASQKKANHIQSEQKRRANIRRGYEALCESVPALREAIREEEAAQAARQAQSEGSSKGKRSRGRGRSGDDGAEKTDGRAGPRSENVVLSKTIDYLNELLAEREALGTRLERARAALPPGHPALVPDTPDPLWEREWKGGLGNNDEDEEDEEEPPY</sequence>
<evidence type="ECO:0000256" key="3">
    <source>
        <dbReference type="ARBA" id="ARBA00023125"/>
    </source>
</evidence>
<dbReference type="PANTHER" id="PTHR15741">
    <property type="entry name" value="BASIC HELIX-LOOP-HELIX ZIP TRANSCRIPTION FACTOR"/>
    <property type="match status" value="1"/>
</dbReference>
<dbReference type="GO" id="GO:0000981">
    <property type="term" value="F:DNA-binding transcription factor activity, RNA polymerase II-specific"/>
    <property type="evidence" value="ECO:0007669"/>
    <property type="project" value="TreeGrafter"/>
</dbReference>
<keyword evidence="5" id="KW-0539">Nucleus</keyword>
<dbReference type="EMBL" id="JACAZE010000005">
    <property type="protein sequence ID" value="KAF7316688.1"/>
    <property type="molecule type" value="Genomic_DNA"/>
</dbReference>
<keyword evidence="3" id="KW-0238">DNA-binding</keyword>
<gene>
    <name evidence="6" type="ORF">HMN09_00401700</name>
</gene>